<dbReference type="RefSeq" id="WP_249334641.1">
    <property type="nucleotide sequence ID" value="NZ_JACRSY010000065.1"/>
</dbReference>
<dbReference type="Proteomes" id="UP000655830">
    <property type="component" value="Unassembled WGS sequence"/>
</dbReference>
<evidence type="ECO:0000313" key="2">
    <source>
        <dbReference type="Proteomes" id="UP000655830"/>
    </source>
</evidence>
<name>A0A926EP65_9FIRM</name>
<protein>
    <submittedName>
        <fullName evidence="1">Uncharacterized protein</fullName>
    </submittedName>
</protein>
<sequence>MKKKMSILLMAFIILFTLVGCDMNKQQPYEVYGMNEDIELNGVKGVTGETIFKAYIRSMVGGELLASVLEVVIIASDDERYPLMININPYGCQRIAQHNPDIFKNTLDTVQCFKVSKGDKYNYLVSKKIADTLYKKDSIKDFIEISNDFIKGEDDEELIEVMYTAPATFNVYLGFEFELIEQSKGILRVE</sequence>
<dbReference type="AlphaFoldDB" id="A0A926EP65"/>
<proteinExistence type="predicted"/>
<dbReference type="EMBL" id="JACRSY010000065">
    <property type="protein sequence ID" value="MBC8581628.1"/>
    <property type="molecule type" value="Genomic_DNA"/>
</dbReference>
<accession>A0A926EP65</accession>
<gene>
    <name evidence="1" type="ORF">H8718_19265</name>
</gene>
<dbReference type="PROSITE" id="PS51257">
    <property type="entry name" value="PROKAR_LIPOPROTEIN"/>
    <property type="match status" value="1"/>
</dbReference>
<comment type="caution">
    <text evidence="1">The sequence shown here is derived from an EMBL/GenBank/DDBJ whole genome shotgun (WGS) entry which is preliminary data.</text>
</comment>
<keyword evidence="2" id="KW-1185">Reference proteome</keyword>
<reference evidence="1" key="1">
    <citation type="submission" date="2020-08" db="EMBL/GenBank/DDBJ databases">
        <title>Genome public.</title>
        <authorList>
            <person name="Liu C."/>
            <person name="Sun Q."/>
        </authorList>
    </citation>
    <scope>NUCLEOTIDE SEQUENCE</scope>
    <source>
        <strain evidence="1">NSJ-12</strain>
    </source>
</reference>
<evidence type="ECO:0000313" key="1">
    <source>
        <dbReference type="EMBL" id="MBC8581628.1"/>
    </source>
</evidence>
<organism evidence="1 2">
    <name type="scientific">Zhenhengia yiwuensis</name>
    <dbReference type="NCBI Taxonomy" id="2763666"/>
    <lineage>
        <taxon>Bacteria</taxon>
        <taxon>Bacillati</taxon>
        <taxon>Bacillota</taxon>
        <taxon>Clostridia</taxon>
        <taxon>Lachnospirales</taxon>
        <taxon>Lachnospiraceae</taxon>
        <taxon>Zhenhengia</taxon>
    </lineage>
</organism>